<feature type="compositionally biased region" description="Basic and acidic residues" evidence="1">
    <location>
        <begin position="148"/>
        <end position="166"/>
    </location>
</feature>
<dbReference type="Gene3D" id="3.90.70.10">
    <property type="entry name" value="Cysteine proteinases"/>
    <property type="match status" value="1"/>
</dbReference>
<dbReference type="SUPFAM" id="SSF54001">
    <property type="entry name" value="Cysteine proteinases"/>
    <property type="match status" value="1"/>
</dbReference>
<dbReference type="AlphaFoldDB" id="A0ABD3MWI3"/>
<evidence type="ECO:0000313" key="4">
    <source>
        <dbReference type="Proteomes" id="UP001530293"/>
    </source>
</evidence>
<name>A0ABD3MWI3_9STRA</name>
<feature type="domain" description="USP" evidence="2">
    <location>
        <begin position="1"/>
        <end position="356"/>
    </location>
</feature>
<reference evidence="3 4" key="1">
    <citation type="submission" date="2024-10" db="EMBL/GenBank/DDBJ databases">
        <title>Updated reference genomes for cyclostephanoid diatoms.</title>
        <authorList>
            <person name="Roberts W.R."/>
            <person name="Alverson A.J."/>
        </authorList>
    </citation>
    <scope>NUCLEOTIDE SEQUENCE [LARGE SCALE GENOMIC DNA]</scope>
    <source>
        <strain evidence="3 4">AJA232-27</strain>
    </source>
</reference>
<dbReference type="InterPro" id="IPR028889">
    <property type="entry name" value="USP"/>
</dbReference>
<evidence type="ECO:0000256" key="1">
    <source>
        <dbReference type="SAM" id="MobiDB-lite"/>
    </source>
</evidence>
<evidence type="ECO:0000313" key="3">
    <source>
        <dbReference type="EMBL" id="KAL3767171.1"/>
    </source>
</evidence>
<proteinExistence type="predicted"/>
<protein>
    <recommendedName>
        <fullName evidence="2">USP domain-containing protein</fullName>
    </recommendedName>
</protein>
<dbReference type="InterPro" id="IPR050185">
    <property type="entry name" value="Ub_carboxyl-term_hydrolase"/>
</dbReference>
<comment type="caution">
    <text evidence="3">The sequence shown here is derived from an EMBL/GenBank/DDBJ whole genome shotgun (WGS) entry which is preliminary data.</text>
</comment>
<keyword evidence="4" id="KW-1185">Reference proteome</keyword>
<evidence type="ECO:0000259" key="2">
    <source>
        <dbReference type="PROSITE" id="PS50235"/>
    </source>
</evidence>
<dbReference type="InterPro" id="IPR001394">
    <property type="entry name" value="Peptidase_C19_UCH"/>
</dbReference>
<sequence length="390" mass="44274">MTGGLGWSLSERRRTTTDASRLPTEVLVRTTMLVCPSSQQVLGPNDAATTTNRSSIAQEYKVAVSSSSSDEIINNNENGLLVQVKIKRHHPPSTDYNSIINDKKEMELVASIIKNRSSILVNWPPQFNDVLDESALCAKEEYLTHEQRKAMEEEKENDNQDKEDKGNLSSSSNGNKKKKKKGVSIMDCIHKYSEMEQLDESDMWYCNQCKEHVRAWKQLHLYRTPPILIVHLKRFHYSSTTTHRRDKIDTLIDFPLVDLDLRSVVKHNHWEVGQEPIYDCYAVSNHFGGLGGGHYTAYARWGNGGKQDKNGEGHGGEEKGGSSSPWCIFDDSRVTTCVDESEVVSNAAYCLYYKRKDVVFDDNDYVVEDNERKIRMSKTTTPTKQQLGVN</sequence>
<organism evidence="3 4">
    <name type="scientific">Discostella pseudostelligera</name>
    <dbReference type="NCBI Taxonomy" id="259834"/>
    <lineage>
        <taxon>Eukaryota</taxon>
        <taxon>Sar</taxon>
        <taxon>Stramenopiles</taxon>
        <taxon>Ochrophyta</taxon>
        <taxon>Bacillariophyta</taxon>
        <taxon>Coscinodiscophyceae</taxon>
        <taxon>Thalassiosirophycidae</taxon>
        <taxon>Stephanodiscales</taxon>
        <taxon>Stephanodiscaceae</taxon>
        <taxon>Discostella</taxon>
    </lineage>
</organism>
<dbReference type="EMBL" id="JALLBG020000077">
    <property type="protein sequence ID" value="KAL3767171.1"/>
    <property type="molecule type" value="Genomic_DNA"/>
</dbReference>
<dbReference type="Pfam" id="PF00443">
    <property type="entry name" value="UCH"/>
    <property type="match status" value="1"/>
</dbReference>
<accession>A0ABD3MWI3</accession>
<dbReference type="PANTHER" id="PTHR21646">
    <property type="entry name" value="UBIQUITIN CARBOXYL-TERMINAL HYDROLASE"/>
    <property type="match status" value="1"/>
</dbReference>
<dbReference type="Proteomes" id="UP001530293">
    <property type="component" value="Unassembled WGS sequence"/>
</dbReference>
<dbReference type="InterPro" id="IPR038765">
    <property type="entry name" value="Papain-like_cys_pep_sf"/>
</dbReference>
<dbReference type="PROSITE" id="PS50235">
    <property type="entry name" value="USP_3"/>
    <property type="match status" value="1"/>
</dbReference>
<feature type="region of interest" description="Disordered" evidence="1">
    <location>
        <begin position="148"/>
        <end position="178"/>
    </location>
</feature>
<gene>
    <name evidence="3" type="ORF">ACHAWU_003262</name>
</gene>
<dbReference type="CDD" id="cd02674">
    <property type="entry name" value="Peptidase_C19R"/>
    <property type="match status" value="1"/>
</dbReference>